<name>G7J491_MEDTR</name>
<evidence type="ECO:0000313" key="3">
    <source>
        <dbReference type="Proteomes" id="UP000002051"/>
    </source>
</evidence>
<dbReference type="PaxDb" id="3880-AES71416"/>
<proteinExistence type="predicted"/>
<dbReference type="HOGENOM" id="CLU_2964310_0_0_1"/>
<accession>G7J491</accession>
<sequence length="59" mass="6466">MGGGGYRVYIACFLESVLGGDVFCFEKDAPDTGNEQDVQERSDRATFAQELLISALFLD</sequence>
<evidence type="ECO:0000313" key="1">
    <source>
        <dbReference type="EMBL" id="AES71416.1"/>
    </source>
</evidence>
<keyword evidence="3" id="KW-1185">Reference proteome</keyword>
<organism evidence="1 3">
    <name type="scientific">Medicago truncatula</name>
    <name type="common">Barrel medic</name>
    <name type="synonym">Medicago tribuloides</name>
    <dbReference type="NCBI Taxonomy" id="3880"/>
    <lineage>
        <taxon>Eukaryota</taxon>
        <taxon>Viridiplantae</taxon>
        <taxon>Streptophyta</taxon>
        <taxon>Embryophyta</taxon>
        <taxon>Tracheophyta</taxon>
        <taxon>Spermatophyta</taxon>
        <taxon>Magnoliopsida</taxon>
        <taxon>eudicotyledons</taxon>
        <taxon>Gunneridae</taxon>
        <taxon>Pentapetalae</taxon>
        <taxon>rosids</taxon>
        <taxon>fabids</taxon>
        <taxon>Fabales</taxon>
        <taxon>Fabaceae</taxon>
        <taxon>Papilionoideae</taxon>
        <taxon>50 kb inversion clade</taxon>
        <taxon>NPAAA clade</taxon>
        <taxon>Hologalegina</taxon>
        <taxon>IRL clade</taxon>
        <taxon>Trifolieae</taxon>
        <taxon>Medicago</taxon>
    </lineage>
</organism>
<reference evidence="1 3" key="2">
    <citation type="journal article" date="2014" name="BMC Genomics">
        <title>An improved genome release (version Mt4.0) for the model legume Medicago truncatula.</title>
        <authorList>
            <person name="Tang H."/>
            <person name="Krishnakumar V."/>
            <person name="Bidwell S."/>
            <person name="Rosen B."/>
            <person name="Chan A."/>
            <person name="Zhou S."/>
            <person name="Gentzbittel L."/>
            <person name="Childs K.L."/>
            <person name="Yandell M."/>
            <person name="Gundlach H."/>
            <person name="Mayer K.F."/>
            <person name="Schwartz D.C."/>
            <person name="Town C.D."/>
        </authorList>
    </citation>
    <scope>GENOME REANNOTATION</scope>
    <source>
        <strain evidence="2 3">cv. Jemalong A17</strain>
    </source>
</reference>
<reference evidence="1 3" key="1">
    <citation type="journal article" date="2011" name="Nature">
        <title>The Medicago genome provides insight into the evolution of rhizobial symbioses.</title>
        <authorList>
            <person name="Young N.D."/>
            <person name="Debelle F."/>
            <person name="Oldroyd G.E."/>
            <person name="Geurts R."/>
            <person name="Cannon S.B."/>
            <person name="Udvardi M.K."/>
            <person name="Benedito V.A."/>
            <person name="Mayer K.F."/>
            <person name="Gouzy J."/>
            <person name="Schoof H."/>
            <person name="Van de Peer Y."/>
            <person name="Proost S."/>
            <person name="Cook D.R."/>
            <person name="Meyers B.C."/>
            <person name="Spannagl M."/>
            <person name="Cheung F."/>
            <person name="De Mita S."/>
            <person name="Krishnakumar V."/>
            <person name="Gundlach H."/>
            <person name="Zhou S."/>
            <person name="Mudge J."/>
            <person name="Bharti A.K."/>
            <person name="Murray J.D."/>
            <person name="Naoumkina M.A."/>
            <person name="Rosen B."/>
            <person name="Silverstein K.A."/>
            <person name="Tang H."/>
            <person name="Rombauts S."/>
            <person name="Zhao P.X."/>
            <person name="Zhou P."/>
            <person name="Barbe V."/>
            <person name="Bardou P."/>
            <person name="Bechner M."/>
            <person name="Bellec A."/>
            <person name="Berger A."/>
            <person name="Berges H."/>
            <person name="Bidwell S."/>
            <person name="Bisseling T."/>
            <person name="Choisne N."/>
            <person name="Couloux A."/>
            <person name="Denny R."/>
            <person name="Deshpande S."/>
            <person name="Dai X."/>
            <person name="Doyle J.J."/>
            <person name="Dudez A.M."/>
            <person name="Farmer A.D."/>
            <person name="Fouteau S."/>
            <person name="Franken C."/>
            <person name="Gibelin C."/>
            <person name="Gish J."/>
            <person name="Goldstein S."/>
            <person name="Gonzalez A.J."/>
            <person name="Green P.J."/>
            <person name="Hallab A."/>
            <person name="Hartog M."/>
            <person name="Hua A."/>
            <person name="Humphray S.J."/>
            <person name="Jeong D.H."/>
            <person name="Jing Y."/>
            <person name="Jocker A."/>
            <person name="Kenton S.M."/>
            <person name="Kim D.J."/>
            <person name="Klee K."/>
            <person name="Lai H."/>
            <person name="Lang C."/>
            <person name="Lin S."/>
            <person name="Macmil S.L."/>
            <person name="Magdelenat G."/>
            <person name="Matthews L."/>
            <person name="McCorrison J."/>
            <person name="Monaghan E.L."/>
            <person name="Mun J.H."/>
            <person name="Najar F.Z."/>
            <person name="Nicholson C."/>
            <person name="Noirot C."/>
            <person name="O'Bleness M."/>
            <person name="Paule C.R."/>
            <person name="Poulain J."/>
            <person name="Prion F."/>
            <person name="Qin B."/>
            <person name="Qu C."/>
            <person name="Retzel E.F."/>
            <person name="Riddle C."/>
            <person name="Sallet E."/>
            <person name="Samain S."/>
            <person name="Samson N."/>
            <person name="Sanders I."/>
            <person name="Saurat O."/>
            <person name="Scarpelli C."/>
            <person name="Schiex T."/>
            <person name="Segurens B."/>
            <person name="Severin A.J."/>
            <person name="Sherrier D.J."/>
            <person name="Shi R."/>
            <person name="Sims S."/>
            <person name="Singer S.R."/>
            <person name="Sinharoy S."/>
            <person name="Sterck L."/>
            <person name="Viollet A."/>
            <person name="Wang B.B."/>
            <person name="Wang K."/>
            <person name="Wang M."/>
            <person name="Wang X."/>
            <person name="Warfsmann J."/>
            <person name="Weissenbach J."/>
            <person name="White D.D."/>
            <person name="White J.D."/>
            <person name="Wiley G.B."/>
            <person name="Wincker P."/>
            <person name="Xing Y."/>
            <person name="Yang L."/>
            <person name="Yao Z."/>
            <person name="Ying F."/>
            <person name="Zhai J."/>
            <person name="Zhou L."/>
            <person name="Zuber A."/>
            <person name="Denarie J."/>
            <person name="Dixon R.A."/>
            <person name="May G.D."/>
            <person name="Schwartz D.C."/>
            <person name="Rogers J."/>
            <person name="Quetier F."/>
            <person name="Town C.D."/>
            <person name="Roe B.A."/>
        </authorList>
    </citation>
    <scope>NUCLEOTIDE SEQUENCE [LARGE SCALE GENOMIC DNA]</scope>
    <source>
        <strain evidence="1">A17</strain>
        <strain evidence="2 3">cv. Jemalong A17</strain>
    </source>
</reference>
<reference evidence="2" key="3">
    <citation type="submission" date="2015-04" db="UniProtKB">
        <authorList>
            <consortium name="EnsemblPlants"/>
        </authorList>
    </citation>
    <scope>IDENTIFICATION</scope>
    <source>
        <strain evidence="2">cv. Jemalong A17</strain>
    </source>
</reference>
<protein>
    <submittedName>
        <fullName evidence="1 2">Uncharacterized protein</fullName>
    </submittedName>
</protein>
<evidence type="ECO:0000313" key="2">
    <source>
        <dbReference type="EnsemblPlants" id="AES71416"/>
    </source>
</evidence>
<dbReference type="EMBL" id="CM001219">
    <property type="protein sequence ID" value="AES71416.1"/>
    <property type="molecule type" value="Genomic_DNA"/>
</dbReference>
<dbReference type="EnsemblPlants" id="AES71416">
    <property type="protein sequence ID" value="AES71416"/>
    <property type="gene ID" value="MTR_3g076710"/>
</dbReference>
<dbReference type="Proteomes" id="UP000002051">
    <property type="component" value="Chromosome 3"/>
</dbReference>
<dbReference type="AlphaFoldDB" id="G7J491"/>
<gene>
    <name evidence="1" type="ordered locus">MTR_3g076710</name>
</gene>